<accession>A0A1G5MEV6</accession>
<dbReference type="STRING" id="1120955.SAMN03080610_00590"/>
<evidence type="ECO:0000256" key="7">
    <source>
        <dbReference type="SAM" id="Phobius"/>
    </source>
</evidence>
<dbReference type="PIRSF" id="PIRSF019239">
    <property type="entry name" value="MrpE"/>
    <property type="match status" value="1"/>
</dbReference>
<sequence length="157" mass="17757">MVLFPVNVLLALAWASITGSFTLPNLLFGFVLGAIALWLIREQIGTRGYIGRSLRVINLFFLFIYELVMSALKVTWIVLQPKMPISPGLIAYPLRVNRDFEITLLANLITLTPGTLSVDVSEDRRTLYIHAIDVPDPDQLKRDIAQGFERKILEAFR</sequence>
<dbReference type="PANTHER" id="PTHR34584:SF1">
    <property type="entry name" value="NA(+)_H(+) ANTIPORTER SUBUNIT E1"/>
    <property type="match status" value="1"/>
</dbReference>
<comment type="similarity">
    <text evidence="2">Belongs to the CPA3 antiporters (TC 2.A.63) subunit E family.</text>
</comment>
<keyword evidence="4 7" id="KW-0812">Transmembrane</keyword>
<evidence type="ECO:0000313" key="9">
    <source>
        <dbReference type="Proteomes" id="UP000199347"/>
    </source>
</evidence>
<keyword evidence="3" id="KW-1003">Cell membrane</keyword>
<gene>
    <name evidence="8" type="ORF">SAMN03080610_00590</name>
</gene>
<feature type="transmembrane region" description="Helical" evidence="7">
    <location>
        <begin position="25"/>
        <end position="44"/>
    </location>
</feature>
<keyword evidence="9" id="KW-1185">Reference proteome</keyword>
<evidence type="ECO:0000256" key="5">
    <source>
        <dbReference type="ARBA" id="ARBA00022989"/>
    </source>
</evidence>
<evidence type="ECO:0000256" key="6">
    <source>
        <dbReference type="ARBA" id="ARBA00023136"/>
    </source>
</evidence>
<keyword evidence="6 7" id="KW-0472">Membrane</keyword>
<dbReference type="Proteomes" id="UP000199347">
    <property type="component" value="Unassembled WGS sequence"/>
</dbReference>
<evidence type="ECO:0000256" key="4">
    <source>
        <dbReference type="ARBA" id="ARBA00022692"/>
    </source>
</evidence>
<dbReference type="GO" id="GO:0005886">
    <property type="term" value="C:plasma membrane"/>
    <property type="evidence" value="ECO:0007669"/>
    <property type="project" value="UniProtKB-SubCell"/>
</dbReference>
<evidence type="ECO:0000256" key="1">
    <source>
        <dbReference type="ARBA" id="ARBA00004651"/>
    </source>
</evidence>
<keyword evidence="5 7" id="KW-1133">Transmembrane helix</keyword>
<evidence type="ECO:0000256" key="2">
    <source>
        <dbReference type="ARBA" id="ARBA00006228"/>
    </source>
</evidence>
<dbReference type="Pfam" id="PF01899">
    <property type="entry name" value="MNHE"/>
    <property type="match status" value="1"/>
</dbReference>
<feature type="transmembrane region" description="Helical" evidence="7">
    <location>
        <begin position="56"/>
        <end position="79"/>
    </location>
</feature>
<dbReference type="InterPro" id="IPR002758">
    <property type="entry name" value="Cation_antiport_E"/>
</dbReference>
<comment type="subcellular location">
    <subcellularLocation>
        <location evidence="1">Cell membrane</location>
        <topology evidence="1">Multi-pass membrane protein</topology>
    </subcellularLocation>
</comment>
<dbReference type="OrthoDB" id="9807187at2"/>
<dbReference type="NCBIfam" id="NF006519">
    <property type="entry name" value="PRK08965.1-3"/>
    <property type="match status" value="1"/>
</dbReference>
<dbReference type="PANTHER" id="PTHR34584">
    <property type="entry name" value="NA(+)/H(+) ANTIPORTER SUBUNIT E1"/>
    <property type="match status" value="1"/>
</dbReference>
<proteinExistence type="inferred from homology"/>
<dbReference type="GO" id="GO:0008324">
    <property type="term" value="F:monoatomic cation transmembrane transporter activity"/>
    <property type="evidence" value="ECO:0007669"/>
    <property type="project" value="InterPro"/>
</dbReference>
<evidence type="ECO:0000313" key="8">
    <source>
        <dbReference type="EMBL" id="SCZ23705.1"/>
    </source>
</evidence>
<reference evidence="8 9" key="1">
    <citation type="submission" date="2016-10" db="EMBL/GenBank/DDBJ databases">
        <authorList>
            <person name="de Groot N.N."/>
        </authorList>
    </citation>
    <scope>NUCLEOTIDE SEQUENCE [LARGE SCALE GENOMIC DNA]</scope>
    <source>
        <strain evidence="8 9">DSM 2698</strain>
    </source>
</reference>
<name>A0A1G5MEV6_AFIMA</name>
<dbReference type="EMBL" id="FMVW01000001">
    <property type="protein sequence ID" value="SCZ23705.1"/>
    <property type="molecule type" value="Genomic_DNA"/>
</dbReference>
<dbReference type="AlphaFoldDB" id="A0A1G5MEV6"/>
<organism evidence="8 9">
    <name type="scientific">Afifella marina DSM 2698</name>
    <dbReference type="NCBI Taxonomy" id="1120955"/>
    <lineage>
        <taxon>Bacteria</taxon>
        <taxon>Pseudomonadati</taxon>
        <taxon>Pseudomonadota</taxon>
        <taxon>Alphaproteobacteria</taxon>
        <taxon>Hyphomicrobiales</taxon>
        <taxon>Afifellaceae</taxon>
        <taxon>Afifella</taxon>
    </lineage>
</organism>
<dbReference type="RefSeq" id="WP_092809369.1">
    <property type="nucleotide sequence ID" value="NZ_FMVW01000001.1"/>
</dbReference>
<evidence type="ECO:0000256" key="3">
    <source>
        <dbReference type="ARBA" id="ARBA00022475"/>
    </source>
</evidence>
<protein>
    <submittedName>
        <fullName evidence="8">Multicomponent Na+:H+ antiporter subunit E</fullName>
    </submittedName>
</protein>